<comment type="catalytic activity">
    <reaction evidence="8">
        <text>L-aspartate + L-glutamine + ATP + H2O = L-asparagine + L-glutamate + AMP + diphosphate + H(+)</text>
        <dbReference type="Rhea" id="RHEA:12228"/>
        <dbReference type="ChEBI" id="CHEBI:15377"/>
        <dbReference type="ChEBI" id="CHEBI:15378"/>
        <dbReference type="ChEBI" id="CHEBI:29985"/>
        <dbReference type="ChEBI" id="CHEBI:29991"/>
        <dbReference type="ChEBI" id="CHEBI:30616"/>
        <dbReference type="ChEBI" id="CHEBI:33019"/>
        <dbReference type="ChEBI" id="CHEBI:58048"/>
        <dbReference type="ChEBI" id="CHEBI:58359"/>
        <dbReference type="ChEBI" id="CHEBI:456215"/>
        <dbReference type="EC" id="6.3.5.4"/>
    </reaction>
</comment>
<evidence type="ECO:0000256" key="10">
    <source>
        <dbReference type="PIRSR" id="PIRSR001589-2"/>
    </source>
</evidence>
<feature type="active site" description="For GATase activity" evidence="9">
    <location>
        <position position="2"/>
    </location>
</feature>
<evidence type="ECO:0000256" key="3">
    <source>
        <dbReference type="ARBA" id="ARBA00012737"/>
    </source>
</evidence>
<dbReference type="InterPro" id="IPR001962">
    <property type="entry name" value="Asn_synthase"/>
</dbReference>
<dbReference type="Gene3D" id="3.40.50.620">
    <property type="entry name" value="HUPs"/>
    <property type="match status" value="1"/>
</dbReference>
<feature type="binding site" evidence="10">
    <location>
        <position position="100"/>
    </location>
    <ligand>
        <name>L-glutamine</name>
        <dbReference type="ChEBI" id="CHEBI:58359"/>
    </ligand>
</feature>
<keyword evidence="5 10" id="KW-0067">ATP-binding</keyword>
<evidence type="ECO:0000313" key="14">
    <source>
        <dbReference type="Proteomes" id="UP000050277"/>
    </source>
</evidence>
<comment type="pathway">
    <text evidence="1">Amino-acid biosynthesis; L-asparagine biosynthesis; L-asparagine from L-aspartate (L-Gln route): step 1/1.</text>
</comment>
<keyword evidence="6 9" id="KW-0061">Asparagine biosynthesis</keyword>
<dbReference type="NCBIfam" id="TIGR01536">
    <property type="entry name" value="asn_synth_AEB"/>
    <property type="match status" value="1"/>
</dbReference>
<feature type="binding site" evidence="10">
    <location>
        <position position="290"/>
    </location>
    <ligand>
        <name>ATP</name>
        <dbReference type="ChEBI" id="CHEBI:30616"/>
    </ligand>
</feature>
<dbReference type="EMBL" id="LGKP01000032">
    <property type="protein sequence ID" value="KPL81955.1"/>
    <property type="molecule type" value="Genomic_DNA"/>
</dbReference>
<protein>
    <recommendedName>
        <fullName evidence="3">asparagine synthase (glutamine-hydrolyzing)</fullName>
        <ecNumber evidence="3">6.3.5.4</ecNumber>
    </recommendedName>
</protein>
<comment type="similarity">
    <text evidence="2">Belongs to the asparagine synthetase family.</text>
</comment>
<evidence type="ECO:0000256" key="9">
    <source>
        <dbReference type="PIRSR" id="PIRSR001589-1"/>
    </source>
</evidence>
<dbReference type="SUPFAM" id="SSF56235">
    <property type="entry name" value="N-terminal nucleophile aminohydrolases (Ntn hydrolases)"/>
    <property type="match status" value="1"/>
</dbReference>
<dbReference type="GO" id="GO:0005829">
    <property type="term" value="C:cytosol"/>
    <property type="evidence" value="ECO:0007669"/>
    <property type="project" value="TreeGrafter"/>
</dbReference>
<dbReference type="PANTHER" id="PTHR43284">
    <property type="entry name" value="ASPARAGINE SYNTHETASE (GLUTAMINE-HYDROLYZING)"/>
    <property type="match status" value="1"/>
</dbReference>
<dbReference type="Pfam" id="PF00733">
    <property type="entry name" value="Asn_synthase"/>
    <property type="match status" value="1"/>
</dbReference>
<dbReference type="InterPro" id="IPR033738">
    <property type="entry name" value="AsnB_N"/>
</dbReference>
<keyword evidence="4 10" id="KW-0547">Nucleotide-binding</keyword>
<dbReference type="Gene3D" id="3.60.20.10">
    <property type="entry name" value="Glutamine Phosphoribosylpyrophosphate, subunit 1, domain 1"/>
    <property type="match status" value="1"/>
</dbReference>
<evidence type="ECO:0000256" key="8">
    <source>
        <dbReference type="ARBA" id="ARBA00048741"/>
    </source>
</evidence>
<keyword evidence="9" id="KW-0028">Amino-acid biosynthesis</keyword>
<dbReference type="EC" id="6.3.5.4" evidence="3"/>
<organism evidence="13 14">
    <name type="scientific">Herpetosiphon geysericola</name>
    <dbReference type="NCBI Taxonomy" id="70996"/>
    <lineage>
        <taxon>Bacteria</taxon>
        <taxon>Bacillati</taxon>
        <taxon>Chloroflexota</taxon>
        <taxon>Chloroflexia</taxon>
        <taxon>Herpetosiphonales</taxon>
        <taxon>Herpetosiphonaceae</taxon>
        <taxon>Herpetosiphon</taxon>
    </lineage>
</organism>
<reference evidence="13 14" key="1">
    <citation type="submission" date="2015-07" db="EMBL/GenBank/DDBJ databases">
        <title>Whole genome sequence of Herpetosiphon geysericola DSM 7119.</title>
        <authorList>
            <person name="Hemp J."/>
            <person name="Ward L.M."/>
            <person name="Pace L.A."/>
            <person name="Fischer W.W."/>
        </authorList>
    </citation>
    <scope>NUCLEOTIDE SEQUENCE [LARGE SCALE GENOMIC DNA]</scope>
    <source>
        <strain evidence="13 14">DSM 7119</strain>
    </source>
</reference>
<evidence type="ECO:0000256" key="11">
    <source>
        <dbReference type="PIRSR" id="PIRSR001589-3"/>
    </source>
</evidence>
<dbReference type="InterPro" id="IPR029055">
    <property type="entry name" value="Ntn_hydrolases_N"/>
</dbReference>
<evidence type="ECO:0000256" key="2">
    <source>
        <dbReference type="ARBA" id="ARBA00005752"/>
    </source>
</evidence>
<evidence type="ECO:0000256" key="6">
    <source>
        <dbReference type="ARBA" id="ARBA00022888"/>
    </source>
</evidence>
<dbReference type="OrthoDB" id="9763290at2"/>
<dbReference type="SUPFAM" id="SSF52402">
    <property type="entry name" value="Adenine nucleotide alpha hydrolases-like"/>
    <property type="match status" value="1"/>
</dbReference>
<dbReference type="GO" id="GO:0006529">
    <property type="term" value="P:asparagine biosynthetic process"/>
    <property type="evidence" value="ECO:0007669"/>
    <property type="project" value="UniProtKB-KW"/>
</dbReference>
<evidence type="ECO:0000256" key="5">
    <source>
        <dbReference type="ARBA" id="ARBA00022840"/>
    </source>
</evidence>
<dbReference type="PROSITE" id="PS51278">
    <property type="entry name" value="GATASE_TYPE_2"/>
    <property type="match status" value="1"/>
</dbReference>
<keyword evidence="14" id="KW-1185">Reference proteome</keyword>
<evidence type="ECO:0000256" key="7">
    <source>
        <dbReference type="ARBA" id="ARBA00022962"/>
    </source>
</evidence>
<accession>A0A0P6XNI4</accession>
<gene>
    <name evidence="13" type="ORF">SE18_20385</name>
</gene>
<dbReference type="InterPro" id="IPR014729">
    <property type="entry name" value="Rossmann-like_a/b/a_fold"/>
</dbReference>
<feature type="site" description="Important for beta-aspartyl-AMP intermediate formation" evidence="11">
    <location>
        <position position="364"/>
    </location>
</feature>
<keyword evidence="7 9" id="KW-0315">Glutamine amidotransferase</keyword>
<dbReference type="PIRSF" id="PIRSF001589">
    <property type="entry name" value="Asn_synthetase_glu-h"/>
    <property type="match status" value="1"/>
</dbReference>
<evidence type="ECO:0000259" key="12">
    <source>
        <dbReference type="PROSITE" id="PS51278"/>
    </source>
</evidence>
<evidence type="ECO:0000256" key="1">
    <source>
        <dbReference type="ARBA" id="ARBA00005187"/>
    </source>
</evidence>
<dbReference type="InterPro" id="IPR017932">
    <property type="entry name" value="GATase_2_dom"/>
</dbReference>
<evidence type="ECO:0000313" key="13">
    <source>
        <dbReference type="EMBL" id="KPL81955.1"/>
    </source>
</evidence>
<dbReference type="Proteomes" id="UP000050277">
    <property type="component" value="Unassembled WGS sequence"/>
</dbReference>
<sequence>MCGICGIVYFDRSRTAERPLLEALCENIHHRGPDQNGFYLNGPVGLGSVRLSIIDVAGGKMPIANEDGSIWIVYNGEVYNFPELRPRLEKAGHKFETHSDTETIVHLYEEIGDEFPKHLNGMFACAIWDERRQRLVIARDHVGIKPVYYANLGDRLVFGSEIKAMLDTGISREIDPIGLHDYLSLNYVPGPNTIFKAIKKLQPGHMLTYEAATNAVEIKQYWDIPRVVSPHFKITNDVETDLLNLLRTVVQDQLVSDVPLGAFLSGGVDSSLVVALMSEVTSQPVKTFSVGFAEKSYDESPYARIVAERFRTDHHEIVMNPDAQATVDAMVKYFDEPFADSSSVAVYAVSELASQHVKVALSGDGGDEVFGGYATYQADKIAALYRRLPQAIGSGLVPNLVNRLPTSDGKVSFDFKAKRFVQGGMLAPLPAHAAWKAFMSESMKEQLYAGSSILTKQRPTVDLLQSYYDAYGPDDVLNRLLYVDSKVQLADDMLVKVDRMSMAHSLEVRVPLLDTRLVEWMAKLPSHTKINGMKLKYLLKRVAAKVLPAEILQRRKAGFSVPIPQWLKTDLRPLVNQKLSVEALTEQGFFNPQYIATMLSDHWAGRHDYSRQIWNLLMFSMWYERYGK</sequence>
<name>A0A0P6XNI4_9CHLR</name>
<dbReference type="CDD" id="cd00712">
    <property type="entry name" value="AsnB"/>
    <property type="match status" value="1"/>
</dbReference>
<feature type="domain" description="Glutamine amidotransferase type-2" evidence="12">
    <location>
        <begin position="2"/>
        <end position="212"/>
    </location>
</feature>
<dbReference type="Pfam" id="PF13537">
    <property type="entry name" value="GATase_7"/>
    <property type="match status" value="1"/>
</dbReference>
<comment type="caution">
    <text evidence="13">The sequence shown here is derived from an EMBL/GenBank/DDBJ whole genome shotgun (WGS) entry which is preliminary data.</text>
</comment>
<feature type="binding site" evidence="10">
    <location>
        <begin position="362"/>
        <end position="363"/>
    </location>
    <ligand>
        <name>ATP</name>
        <dbReference type="ChEBI" id="CHEBI:30616"/>
    </ligand>
</feature>
<dbReference type="GO" id="GO:0005524">
    <property type="term" value="F:ATP binding"/>
    <property type="evidence" value="ECO:0007669"/>
    <property type="project" value="UniProtKB-KW"/>
</dbReference>
<dbReference type="STRING" id="70996.SE18_20385"/>
<proteinExistence type="inferred from homology"/>
<dbReference type="PANTHER" id="PTHR43284:SF1">
    <property type="entry name" value="ASPARAGINE SYNTHETASE"/>
    <property type="match status" value="1"/>
</dbReference>
<dbReference type="InterPro" id="IPR006426">
    <property type="entry name" value="Asn_synth_AEB"/>
</dbReference>
<dbReference type="RefSeq" id="WP_054536308.1">
    <property type="nucleotide sequence ID" value="NZ_LGKP01000032.1"/>
</dbReference>
<dbReference type="AlphaFoldDB" id="A0A0P6XNI4"/>
<dbReference type="GO" id="GO:0004066">
    <property type="term" value="F:asparagine synthase (glutamine-hydrolyzing) activity"/>
    <property type="evidence" value="ECO:0007669"/>
    <property type="project" value="UniProtKB-EC"/>
</dbReference>
<dbReference type="InterPro" id="IPR051786">
    <property type="entry name" value="ASN_synthetase/amidase"/>
</dbReference>
<dbReference type="CDD" id="cd01991">
    <property type="entry name" value="Asn_synthase_B_C"/>
    <property type="match status" value="1"/>
</dbReference>
<evidence type="ECO:0000256" key="4">
    <source>
        <dbReference type="ARBA" id="ARBA00022741"/>
    </source>
</evidence>